<name>A0A1X1QVS7_MYCFA</name>
<dbReference type="EMBL" id="LQOJ01000082">
    <property type="protein sequence ID" value="ORU95416.1"/>
    <property type="molecule type" value="Genomic_DNA"/>
</dbReference>
<proteinExistence type="predicted"/>
<dbReference type="RefSeq" id="WP_085101193.1">
    <property type="nucleotide sequence ID" value="NZ_AP022603.1"/>
</dbReference>
<reference evidence="1 2" key="1">
    <citation type="submission" date="2016-01" db="EMBL/GenBank/DDBJ databases">
        <title>The new phylogeny of the genus Mycobacterium.</title>
        <authorList>
            <person name="Tarcisio F."/>
            <person name="Conor M."/>
            <person name="Antonella G."/>
            <person name="Elisabetta G."/>
            <person name="Giulia F.S."/>
            <person name="Sara T."/>
            <person name="Anna F."/>
            <person name="Clotilde B."/>
            <person name="Roberto B."/>
            <person name="Veronica D.S."/>
            <person name="Fabio R."/>
            <person name="Monica P."/>
            <person name="Olivier J."/>
            <person name="Enrico T."/>
            <person name="Nicola S."/>
        </authorList>
    </citation>
    <scope>NUCLEOTIDE SEQUENCE [LARGE SCALE GENOMIC DNA]</scope>
    <source>
        <strain evidence="1 2">DSM 44179</strain>
    </source>
</reference>
<keyword evidence="2" id="KW-1185">Reference proteome</keyword>
<organism evidence="1 2">
    <name type="scientific">Mycolicibacterium fallax</name>
    <name type="common">Mycobacterium fallax</name>
    <dbReference type="NCBI Taxonomy" id="1793"/>
    <lineage>
        <taxon>Bacteria</taxon>
        <taxon>Bacillati</taxon>
        <taxon>Actinomycetota</taxon>
        <taxon>Actinomycetes</taxon>
        <taxon>Mycobacteriales</taxon>
        <taxon>Mycobacteriaceae</taxon>
        <taxon>Mycolicibacterium</taxon>
    </lineage>
</organism>
<accession>A0A1X1QVS7</accession>
<comment type="caution">
    <text evidence="1">The sequence shown here is derived from an EMBL/GenBank/DDBJ whole genome shotgun (WGS) entry which is preliminary data.</text>
</comment>
<evidence type="ECO:0000313" key="2">
    <source>
        <dbReference type="Proteomes" id="UP000193484"/>
    </source>
</evidence>
<evidence type="ECO:0000313" key="1">
    <source>
        <dbReference type="EMBL" id="ORU95416.1"/>
    </source>
</evidence>
<sequence length="198" mass="20711">MFAAVFALAVAGCSSSGGTSDSAGPVITDLTAAMLVSGDAFPQFAGGEFESDGVTTFDRADHPTPDDDDGCSAMSYRVTGESHDAGDQRGRVTLTNPDTADEYRVTTLRLGEPFDVQRFADQCMQATSELIDIEGMPPGTVSAVVRTRSGKLRGYNGLGEVRGVLITVILVPGRTESLITPGDVAQIYQAQADKLLAA</sequence>
<gene>
    <name evidence="1" type="ORF">AWC04_19985</name>
</gene>
<dbReference type="AlphaFoldDB" id="A0A1X1QVS7"/>
<protein>
    <submittedName>
        <fullName evidence="1">Uncharacterized protein</fullName>
    </submittedName>
</protein>
<dbReference type="Proteomes" id="UP000193484">
    <property type="component" value="Unassembled WGS sequence"/>
</dbReference>